<evidence type="ECO:0000256" key="4">
    <source>
        <dbReference type="ARBA" id="ARBA00022798"/>
    </source>
</evidence>
<dbReference type="InterPro" id="IPR000447">
    <property type="entry name" value="G3P_DH_FAD-dep"/>
</dbReference>
<dbReference type="InterPro" id="IPR006076">
    <property type="entry name" value="FAD-dep_OxRdtase"/>
</dbReference>
<protein>
    <submittedName>
        <fullName evidence="10">FAD dependent oxidoreductase</fullName>
    </submittedName>
</protein>
<dbReference type="PANTHER" id="PTHR11985:SF35">
    <property type="entry name" value="ANAEROBIC GLYCEROL-3-PHOSPHATE DEHYDROGENASE SUBUNIT A"/>
    <property type="match status" value="1"/>
</dbReference>
<dbReference type="HOGENOM" id="CLU_015740_5_1_7"/>
<evidence type="ECO:0000256" key="5">
    <source>
        <dbReference type="ARBA" id="ARBA00022827"/>
    </source>
</evidence>
<evidence type="ECO:0000256" key="6">
    <source>
        <dbReference type="ARBA" id="ARBA00023002"/>
    </source>
</evidence>
<dbReference type="EMBL" id="CP001322">
    <property type="protein sequence ID" value="ACL04867.1"/>
    <property type="molecule type" value="Genomic_DNA"/>
</dbReference>
<evidence type="ECO:0000259" key="8">
    <source>
        <dbReference type="Pfam" id="PF01266"/>
    </source>
</evidence>
<evidence type="ECO:0000259" key="9">
    <source>
        <dbReference type="Pfam" id="PF16901"/>
    </source>
</evidence>
<dbReference type="Proteomes" id="UP000000739">
    <property type="component" value="Chromosome"/>
</dbReference>
<comment type="similarity">
    <text evidence="2">Belongs to the FAD-dependent glycerol-3-phosphate dehydrogenase family.</text>
</comment>
<feature type="domain" description="FAD dependent oxidoreductase" evidence="8">
    <location>
        <begin position="11"/>
        <end position="342"/>
    </location>
</feature>
<dbReference type="Pfam" id="PF16901">
    <property type="entry name" value="DAO_C"/>
    <property type="match status" value="1"/>
</dbReference>
<keyword evidence="6" id="KW-0560">Oxidoreductase</keyword>
<dbReference type="InterPro" id="IPR036188">
    <property type="entry name" value="FAD/NAD-bd_sf"/>
</dbReference>
<dbReference type="Gene3D" id="3.50.50.60">
    <property type="entry name" value="FAD/NAD(P)-binding domain"/>
    <property type="match status" value="1"/>
</dbReference>
<evidence type="ECO:0000256" key="2">
    <source>
        <dbReference type="ARBA" id="ARBA00007330"/>
    </source>
</evidence>
<dbReference type="eggNOG" id="COG0578">
    <property type="taxonomic scope" value="Bacteria"/>
</dbReference>
<proteinExistence type="inferred from homology"/>
<gene>
    <name evidence="10" type="ordered locus">Dalk_3177</name>
</gene>
<feature type="region of interest" description="Disordered" evidence="7">
    <location>
        <begin position="383"/>
        <end position="402"/>
    </location>
</feature>
<dbReference type="AlphaFoldDB" id="B8FGF8"/>
<keyword evidence="3" id="KW-0285">Flavoprotein</keyword>
<name>B8FGF8_DESAL</name>
<evidence type="ECO:0000256" key="3">
    <source>
        <dbReference type="ARBA" id="ARBA00022630"/>
    </source>
</evidence>
<evidence type="ECO:0000256" key="1">
    <source>
        <dbReference type="ARBA" id="ARBA00001974"/>
    </source>
</evidence>
<dbReference type="Gene3D" id="3.30.9.10">
    <property type="entry name" value="D-Amino Acid Oxidase, subunit A, domain 2"/>
    <property type="match status" value="1"/>
</dbReference>
<accession>B8FGF8</accession>
<comment type="cofactor">
    <cofactor evidence="1">
        <name>FAD</name>
        <dbReference type="ChEBI" id="CHEBI:57692"/>
    </cofactor>
</comment>
<evidence type="ECO:0000256" key="7">
    <source>
        <dbReference type="SAM" id="MobiDB-lite"/>
    </source>
</evidence>
<organism evidence="10 11">
    <name type="scientific">Desulfatibacillum aliphaticivorans</name>
    <dbReference type="NCBI Taxonomy" id="218208"/>
    <lineage>
        <taxon>Bacteria</taxon>
        <taxon>Pseudomonadati</taxon>
        <taxon>Thermodesulfobacteriota</taxon>
        <taxon>Desulfobacteria</taxon>
        <taxon>Desulfobacterales</taxon>
        <taxon>Desulfatibacillaceae</taxon>
        <taxon>Desulfatibacillum</taxon>
    </lineage>
</organism>
<dbReference type="Pfam" id="PF01266">
    <property type="entry name" value="DAO"/>
    <property type="match status" value="1"/>
</dbReference>
<keyword evidence="11" id="KW-1185">Reference proteome</keyword>
<keyword evidence="5" id="KW-0274">FAD</keyword>
<dbReference type="GO" id="GO:0004368">
    <property type="term" value="F:glycerol-3-phosphate dehydrogenase (quinone) activity"/>
    <property type="evidence" value="ECO:0007669"/>
    <property type="project" value="InterPro"/>
</dbReference>
<feature type="domain" description="Alpha-glycerophosphate oxidase C-terminal" evidence="9">
    <location>
        <begin position="403"/>
        <end position="498"/>
    </location>
</feature>
<sequence>MSFKDLPKEFDLIVIGGGITGAGILREAVRCGLRTLLVEKQDFAQGTSSRSSKMVHGGLRYLKEGKIFLTKAAVEERCRLLNEAPGLVEKMGFLWPVYKGESPGKHSLEIGLTLYDFMAREKQHEYFHSGKFLLLTPHVRQDKLIGGFKFFDAQVDDARLVMRLINESRDLGGTALNYTAATQILRDEENCAVGVAIQDVETGETFTAASRAVINATGWWAEHLFPSPVEGLHIRPLRGSHILFPAHKLPAAQAVAFAHPVDKRPIFVLPWEGATMVGTTDLDHKDDPWQEPAMSRRELDYIMDGIHGVYPSLQIAESDIISSFAGVRPVLSRGKKDPSQESREHVVWVDKGLVTIIGGKLTTFRLMALDALEASEPFMERIPQHKPGEPIFAPVPAQKPRDDKGLTAQAWRRLYGRYGVKAPQLVEEAPEGALEAVGDTETLYAELPWAAKNETIRRLSDLMLRRTRLGLLTPKGGEEFLDRIIEYCKPFLDWDDERWEEEREAYLELVQKAYSIPA</sequence>
<dbReference type="RefSeq" id="WP_015947927.1">
    <property type="nucleotide sequence ID" value="NC_011768.1"/>
</dbReference>
<dbReference type="InterPro" id="IPR038299">
    <property type="entry name" value="DAO_C_sf"/>
</dbReference>
<dbReference type="KEGG" id="dal:Dalk_3177"/>
<evidence type="ECO:0000313" key="11">
    <source>
        <dbReference type="Proteomes" id="UP000000739"/>
    </source>
</evidence>
<dbReference type="InterPro" id="IPR031656">
    <property type="entry name" value="DAO_C"/>
</dbReference>
<evidence type="ECO:0000313" key="10">
    <source>
        <dbReference type="EMBL" id="ACL04867.1"/>
    </source>
</evidence>
<dbReference type="PANTHER" id="PTHR11985">
    <property type="entry name" value="GLYCEROL-3-PHOSPHATE DEHYDROGENASE"/>
    <property type="match status" value="1"/>
</dbReference>
<dbReference type="SUPFAM" id="SSF51905">
    <property type="entry name" value="FAD/NAD(P)-binding domain"/>
    <property type="match status" value="1"/>
</dbReference>
<keyword evidence="4" id="KW-0319">Glycerol metabolism</keyword>
<reference evidence="10 11" key="1">
    <citation type="journal article" date="2012" name="Environ. Microbiol.">
        <title>The genome sequence of Desulfatibacillum alkenivorans AK-01: a blueprint for anaerobic alkane oxidation.</title>
        <authorList>
            <person name="Callaghan A.V."/>
            <person name="Morris B.E."/>
            <person name="Pereira I.A."/>
            <person name="McInerney M.J."/>
            <person name="Austin R.N."/>
            <person name="Groves J.T."/>
            <person name="Kukor J.J."/>
            <person name="Suflita J.M."/>
            <person name="Young L.Y."/>
            <person name="Zylstra G.J."/>
            <person name="Wawrik B."/>
        </authorList>
    </citation>
    <scope>NUCLEOTIDE SEQUENCE [LARGE SCALE GENOMIC DNA]</scope>
    <source>
        <strain evidence="10 11">AK-01</strain>
    </source>
</reference>
<dbReference type="GO" id="GO:0006071">
    <property type="term" value="P:glycerol metabolic process"/>
    <property type="evidence" value="ECO:0007669"/>
    <property type="project" value="UniProtKB-KW"/>
</dbReference>
<dbReference type="GO" id="GO:0046168">
    <property type="term" value="P:glycerol-3-phosphate catabolic process"/>
    <property type="evidence" value="ECO:0007669"/>
    <property type="project" value="TreeGrafter"/>
</dbReference>
<dbReference type="Gene3D" id="1.10.8.870">
    <property type="entry name" value="Alpha-glycerophosphate oxidase, cap domain"/>
    <property type="match status" value="1"/>
</dbReference>
<dbReference type="PRINTS" id="PR01001">
    <property type="entry name" value="FADG3PDH"/>
</dbReference>